<dbReference type="PROSITE" id="PS51374">
    <property type="entry name" value="NDPK_LIKE"/>
    <property type="match status" value="1"/>
</dbReference>
<dbReference type="SUPFAM" id="SSF54919">
    <property type="entry name" value="Nucleoside diphosphate kinase, NDK"/>
    <property type="match status" value="1"/>
</dbReference>
<comment type="cofactor">
    <cofactor evidence="1">
        <name>Mg(2+)</name>
        <dbReference type="ChEBI" id="CHEBI:18420"/>
    </cofactor>
</comment>
<accession>A0A383BYL7</accession>
<keyword evidence="5" id="KW-0808">Transferase</keyword>
<dbReference type="InterPro" id="IPR034907">
    <property type="entry name" value="NDK-like_dom"/>
</dbReference>
<keyword evidence="9" id="KW-0067">ATP-binding</keyword>
<reference evidence="13" key="1">
    <citation type="submission" date="2018-05" db="EMBL/GenBank/DDBJ databases">
        <authorList>
            <person name="Lanie J.A."/>
            <person name="Ng W.-L."/>
            <person name="Kazmierczak K.M."/>
            <person name="Andrzejewski T.M."/>
            <person name="Davidsen T.M."/>
            <person name="Wayne K.J."/>
            <person name="Tettelin H."/>
            <person name="Glass J.I."/>
            <person name="Rusch D."/>
            <person name="Podicherti R."/>
            <person name="Tsui H.-C.T."/>
            <person name="Winkler M.E."/>
        </authorList>
    </citation>
    <scope>NUCLEOTIDE SEQUENCE</scope>
</reference>
<feature type="domain" description="Nucleoside diphosphate kinase-like" evidence="12">
    <location>
        <begin position="1"/>
        <end position="117"/>
    </location>
</feature>
<dbReference type="EMBL" id="UINC01204270">
    <property type="protein sequence ID" value="SVE24919.1"/>
    <property type="molecule type" value="Genomic_DNA"/>
</dbReference>
<evidence type="ECO:0000256" key="5">
    <source>
        <dbReference type="ARBA" id="ARBA00022679"/>
    </source>
</evidence>
<keyword evidence="6" id="KW-0479">Metal-binding</keyword>
<feature type="non-terminal residue" evidence="13">
    <location>
        <position position="117"/>
    </location>
</feature>
<evidence type="ECO:0000259" key="12">
    <source>
        <dbReference type="SMART" id="SM00562"/>
    </source>
</evidence>
<evidence type="ECO:0000256" key="7">
    <source>
        <dbReference type="ARBA" id="ARBA00022741"/>
    </source>
</evidence>
<dbReference type="InterPro" id="IPR036850">
    <property type="entry name" value="NDK-like_dom_sf"/>
</dbReference>
<keyword evidence="8" id="KW-0418">Kinase</keyword>
<evidence type="ECO:0000313" key="13">
    <source>
        <dbReference type="EMBL" id="SVE24919.1"/>
    </source>
</evidence>
<evidence type="ECO:0000256" key="4">
    <source>
        <dbReference type="ARBA" id="ARBA00017632"/>
    </source>
</evidence>
<comment type="similarity">
    <text evidence="2">Belongs to the NDK family.</text>
</comment>
<dbReference type="GO" id="GO:0006183">
    <property type="term" value="P:GTP biosynthetic process"/>
    <property type="evidence" value="ECO:0007669"/>
    <property type="project" value="InterPro"/>
</dbReference>
<evidence type="ECO:0000256" key="11">
    <source>
        <dbReference type="ARBA" id="ARBA00023080"/>
    </source>
</evidence>
<protein>
    <recommendedName>
        <fullName evidence="4">Nucleoside diphosphate kinase</fullName>
        <ecNumber evidence="3">2.7.4.6</ecNumber>
    </recommendedName>
</protein>
<evidence type="ECO:0000256" key="9">
    <source>
        <dbReference type="ARBA" id="ARBA00022840"/>
    </source>
</evidence>
<proteinExistence type="inferred from homology"/>
<dbReference type="NCBIfam" id="NF001908">
    <property type="entry name" value="PRK00668.1"/>
    <property type="match status" value="1"/>
</dbReference>
<dbReference type="InterPro" id="IPR001564">
    <property type="entry name" value="Nucleoside_diP_kinase"/>
</dbReference>
<evidence type="ECO:0000256" key="6">
    <source>
        <dbReference type="ARBA" id="ARBA00022723"/>
    </source>
</evidence>
<dbReference type="SMART" id="SM00562">
    <property type="entry name" value="NDK"/>
    <property type="match status" value="1"/>
</dbReference>
<evidence type="ECO:0000256" key="2">
    <source>
        <dbReference type="ARBA" id="ARBA00008142"/>
    </source>
</evidence>
<evidence type="ECO:0000256" key="1">
    <source>
        <dbReference type="ARBA" id="ARBA00001946"/>
    </source>
</evidence>
<keyword evidence="7" id="KW-0547">Nucleotide-binding</keyword>
<sequence length="117" mass="12691">MNKSLVLIKPDGVQRLMIGKIISLIEERGLKITGLKMLKMDDDLALKHYSAHVDKAFFKELKGFMTSSPLIAICVEGTNAVTLMRSMMGATNPLEAAPGTIRGDYGITVGMNLIHGS</sequence>
<dbReference type="PANTHER" id="PTHR11349">
    <property type="entry name" value="NUCLEOSIDE DIPHOSPHATE KINASE"/>
    <property type="match status" value="1"/>
</dbReference>
<keyword evidence="11" id="KW-0546">Nucleotide metabolism</keyword>
<dbReference type="CDD" id="cd04413">
    <property type="entry name" value="NDPk_I"/>
    <property type="match status" value="1"/>
</dbReference>
<dbReference type="GO" id="GO:0006241">
    <property type="term" value="P:CTP biosynthetic process"/>
    <property type="evidence" value="ECO:0007669"/>
    <property type="project" value="InterPro"/>
</dbReference>
<dbReference type="GO" id="GO:0046872">
    <property type="term" value="F:metal ion binding"/>
    <property type="evidence" value="ECO:0007669"/>
    <property type="project" value="UniProtKB-KW"/>
</dbReference>
<dbReference type="GO" id="GO:0005524">
    <property type="term" value="F:ATP binding"/>
    <property type="evidence" value="ECO:0007669"/>
    <property type="project" value="UniProtKB-KW"/>
</dbReference>
<evidence type="ECO:0000256" key="3">
    <source>
        <dbReference type="ARBA" id="ARBA00012966"/>
    </source>
</evidence>
<gene>
    <name evidence="13" type="ORF">METZ01_LOCUS477773</name>
</gene>
<dbReference type="GO" id="GO:0006228">
    <property type="term" value="P:UTP biosynthetic process"/>
    <property type="evidence" value="ECO:0007669"/>
    <property type="project" value="InterPro"/>
</dbReference>
<dbReference type="GO" id="GO:0004550">
    <property type="term" value="F:nucleoside diphosphate kinase activity"/>
    <property type="evidence" value="ECO:0007669"/>
    <property type="project" value="UniProtKB-EC"/>
</dbReference>
<dbReference type="EC" id="2.7.4.6" evidence="3"/>
<dbReference type="PRINTS" id="PR01243">
    <property type="entry name" value="NUCDPKINASE"/>
</dbReference>
<dbReference type="AlphaFoldDB" id="A0A383BYL7"/>
<dbReference type="FunFam" id="3.30.70.141:FF:000003">
    <property type="entry name" value="Nucleoside diphosphate kinase"/>
    <property type="match status" value="1"/>
</dbReference>
<evidence type="ECO:0000256" key="10">
    <source>
        <dbReference type="ARBA" id="ARBA00022842"/>
    </source>
</evidence>
<dbReference type="Pfam" id="PF00334">
    <property type="entry name" value="NDK"/>
    <property type="match status" value="1"/>
</dbReference>
<evidence type="ECO:0000256" key="8">
    <source>
        <dbReference type="ARBA" id="ARBA00022777"/>
    </source>
</evidence>
<name>A0A383BYL7_9ZZZZ</name>
<dbReference type="Gene3D" id="3.30.70.141">
    <property type="entry name" value="Nucleoside diphosphate kinase-like domain"/>
    <property type="match status" value="1"/>
</dbReference>
<organism evidence="13">
    <name type="scientific">marine metagenome</name>
    <dbReference type="NCBI Taxonomy" id="408172"/>
    <lineage>
        <taxon>unclassified sequences</taxon>
        <taxon>metagenomes</taxon>
        <taxon>ecological metagenomes</taxon>
    </lineage>
</organism>
<keyword evidence="10" id="KW-0460">Magnesium</keyword>